<dbReference type="InterPro" id="IPR004358">
    <property type="entry name" value="Sig_transdc_His_kin-like_C"/>
</dbReference>
<keyword evidence="14" id="KW-1185">Reference proteome</keyword>
<comment type="function">
    <text evidence="9">Member of the two-component regulatory system BvgS/BvgA. Phosphorylates BvgA via a four-step phosphorelay in response to environmental signals.</text>
</comment>
<comment type="catalytic activity">
    <reaction evidence="1">
        <text>ATP + protein L-histidine = ADP + protein N-phospho-L-histidine.</text>
        <dbReference type="EC" id="2.7.13.3"/>
    </reaction>
</comment>
<dbReference type="InterPro" id="IPR054327">
    <property type="entry name" value="His-kinase-like_sensor"/>
</dbReference>
<dbReference type="InterPro" id="IPR003661">
    <property type="entry name" value="HisK_dim/P_dom"/>
</dbReference>
<dbReference type="PRINTS" id="PR00344">
    <property type="entry name" value="BCTRLSENSOR"/>
</dbReference>
<feature type="domain" description="Histidine kinase" evidence="12">
    <location>
        <begin position="342"/>
        <end position="559"/>
    </location>
</feature>
<name>A0A1I1U9Z4_9BURK</name>
<dbReference type="STRING" id="32040.SAMN04489710_104309"/>
<keyword evidence="7" id="KW-0902">Two-component regulatory system</keyword>
<dbReference type="CDD" id="cd16922">
    <property type="entry name" value="HATPase_EvgS-ArcB-TorS-like"/>
    <property type="match status" value="1"/>
</dbReference>
<evidence type="ECO:0000256" key="5">
    <source>
        <dbReference type="ARBA" id="ARBA00022729"/>
    </source>
</evidence>
<dbReference type="CDD" id="cd00082">
    <property type="entry name" value="HisKA"/>
    <property type="match status" value="1"/>
</dbReference>
<dbReference type="PANTHER" id="PTHR43711">
    <property type="entry name" value="TWO-COMPONENT HISTIDINE KINASE"/>
    <property type="match status" value="1"/>
</dbReference>
<proteinExistence type="predicted"/>
<dbReference type="PROSITE" id="PS50109">
    <property type="entry name" value="HIS_KIN"/>
    <property type="match status" value="1"/>
</dbReference>
<dbReference type="FunFam" id="3.30.565.10:FF:000010">
    <property type="entry name" value="Sensor histidine kinase RcsC"/>
    <property type="match status" value="1"/>
</dbReference>
<dbReference type="CDD" id="cd12915">
    <property type="entry name" value="PDC2_DGC_like"/>
    <property type="match status" value="1"/>
</dbReference>
<gene>
    <name evidence="13" type="ORF">SAMN04489710_104309</name>
</gene>
<keyword evidence="5" id="KW-0732">Signal</keyword>
<keyword evidence="11" id="KW-0472">Membrane</keyword>
<evidence type="ECO:0000256" key="3">
    <source>
        <dbReference type="ARBA" id="ARBA00022553"/>
    </source>
</evidence>
<evidence type="ECO:0000256" key="11">
    <source>
        <dbReference type="SAM" id="Phobius"/>
    </source>
</evidence>
<dbReference type="Gene3D" id="3.30.450.20">
    <property type="entry name" value="PAS domain"/>
    <property type="match status" value="2"/>
</dbReference>
<evidence type="ECO:0000256" key="2">
    <source>
        <dbReference type="ARBA" id="ARBA00012438"/>
    </source>
</evidence>
<keyword evidence="6 13" id="KW-0418">Kinase</keyword>
<keyword evidence="3" id="KW-0597">Phosphoprotein</keyword>
<dbReference type="SMART" id="SM00387">
    <property type="entry name" value="HATPase_c"/>
    <property type="match status" value="1"/>
</dbReference>
<sequence>MVIGFLLLAFTVTWVLVAVALHTKWKDAMEAQLRQNSNLARVLQEQTLRVLAALDQATLRVVTEVNSGEFTAQDYALFANETGLAPDILTQLSVVGSDGRFVGSNLDPTGERTRNIDLSEREHIRVHLEPQKMPHVQAQMSGSGLFVGKPVMGRVSGRWTVQLSRPIQDGRGALQGVVVASLNPDYFEKVYADVDIGNQGAVLLIGDDFSVRARVVGGQPEGMGQIVEFPPDHPLHSATQVQGTYQRASRIDGVERITAFYRVKGYPLSVVVATTTDAALAEWKSMRNLAVVFAGLFSAALVAIGAGFLNGVRQLERKNVELAASEAQARSANRAKSEFLTAISHELRTPLTSIHGFSELMEQRLEQPTYREAAGLIRKAAEHLNTLLSEILDLAKVQAGAMPIVPGEHDVRELVRTTVDLFAISAAQKGLTLEMHIAPEVPYTLHCDGLRLKQILNNLLSNALKFTAEGGVRLEVDVARGRVARFHVIDTGPGVPQGLQDVIFEKFRQGSADVSTQHGGTGLGLALSRALAELMGGRLTVASETGKGARFTLELPLEPGPIPV</sequence>
<protein>
    <recommendedName>
        <fullName evidence="10">Virulence sensor protein BvgS</fullName>
        <ecNumber evidence="2">2.7.13.3</ecNumber>
    </recommendedName>
</protein>
<dbReference type="Pfam" id="PF00512">
    <property type="entry name" value="HisKA"/>
    <property type="match status" value="1"/>
</dbReference>
<dbReference type="InterPro" id="IPR036097">
    <property type="entry name" value="HisK_dim/P_sf"/>
</dbReference>
<dbReference type="Gene3D" id="1.10.287.130">
    <property type="match status" value="1"/>
</dbReference>
<dbReference type="InterPro" id="IPR050736">
    <property type="entry name" value="Sensor_HK_Regulatory"/>
</dbReference>
<dbReference type="Pfam" id="PF22588">
    <property type="entry name" value="dCache_1_like"/>
    <property type="match status" value="1"/>
</dbReference>
<evidence type="ECO:0000256" key="4">
    <source>
        <dbReference type="ARBA" id="ARBA00022679"/>
    </source>
</evidence>
<feature type="transmembrane region" description="Helical" evidence="11">
    <location>
        <begin position="289"/>
        <end position="309"/>
    </location>
</feature>
<dbReference type="InterPro" id="IPR005467">
    <property type="entry name" value="His_kinase_dom"/>
</dbReference>
<accession>A0A1I1U9Z4</accession>
<dbReference type="EC" id="2.7.13.3" evidence="2"/>
<evidence type="ECO:0000256" key="7">
    <source>
        <dbReference type="ARBA" id="ARBA00023012"/>
    </source>
</evidence>
<evidence type="ECO:0000256" key="9">
    <source>
        <dbReference type="ARBA" id="ARBA00058004"/>
    </source>
</evidence>
<evidence type="ECO:0000256" key="1">
    <source>
        <dbReference type="ARBA" id="ARBA00000085"/>
    </source>
</evidence>
<dbReference type="CDD" id="cd12914">
    <property type="entry name" value="PDC1_DGC_like"/>
    <property type="match status" value="1"/>
</dbReference>
<dbReference type="FunFam" id="1.10.287.130:FF:000001">
    <property type="entry name" value="Two-component sensor histidine kinase"/>
    <property type="match status" value="1"/>
</dbReference>
<dbReference type="InterPro" id="IPR036890">
    <property type="entry name" value="HATPase_C_sf"/>
</dbReference>
<keyword evidence="11" id="KW-0812">Transmembrane</keyword>
<dbReference type="SMART" id="SM00388">
    <property type="entry name" value="HisKA"/>
    <property type="match status" value="1"/>
</dbReference>
<dbReference type="Pfam" id="PF02518">
    <property type="entry name" value="HATPase_c"/>
    <property type="match status" value="1"/>
</dbReference>
<evidence type="ECO:0000259" key="12">
    <source>
        <dbReference type="PROSITE" id="PS50109"/>
    </source>
</evidence>
<dbReference type="Proteomes" id="UP000199517">
    <property type="component" value="Unassembled WGS sequence"/>
</dbReference>
<dbReference type="SUPFAM" id="SSF55874">
    <property type="entry name" value="ATPase domain of HSP90 chaperone/DNA topoisomerase II/histidine kinase"/>
    <property type="match status" value="1"/>
</dbReference>
<reference evidence="14" key="1">
    <citation type="submission" date="2016-10" db="EMBL/GenBank/DDBJ databases">
        <authorList>
            <person name="Varghese N."/>
            <person name="Submissions S."/>
        </authorList>
    </citation>
    <scope>NUCLEOTIDE SEQUENCE [LARGE SCALE GENOMIC DNA]</scope>
    <source>
        <strain evidence="14">DSM 7481</strain>
    </source>
</reference>
<evidence type="ECO:0000256" key="6">
    <source>
        <dbReference type="ARBA" id="ARBA00022777"/>
    </source>
</evidence>
<dbReference type="Gene3D" id="3.30.565.10">
    <property type="entry name" value="Histidine kinase-like ATPase, C-terminal domain"/>
    <property type="match status" value="1"/>
</dbReference>
<dbReference type="AlphaFoldDB" id="A0A1I1U9Z4"/>
<keyword evidence="11" id="KW-1133">Transmembrane helix</keyword>
<keyword evidence="8" id="KW-0843">Virulence</keyword>
<evidence type="ECO:0000256" key="10">
    <source>
        <dbReference type="ARBA" id="ARBA00070152"/>
    </source>
</evidence>
<dbReference type="InterPro" id="IPR003594">
    <property type="entry name" value="HATPase_dom"/>
</dbReference>
<dbReference type="EMBL" id="FOMQ01000004">
    <property type="protein sequence ID" value="SFD65583.1"/>
    <property type="molecule type" value="Genomic_DNA"/>
</dbReference>
<keyword evidence="4" id="KW-0808">Transferase</keyword>
<dbReference type="SUPFAM" id="SSF47384">
    <property type="entry name" value="Homodimeric domain of signal transducing histidine kinase"/>
    <property type="match status" value="1"/>
</dbReference>
<evidence type="ECO:0000256" key="8">
    <source>
        <dbReference type="ARBA" id="ARBA00023026"/>
    </source>
</evidence>
<dbReference type="GO" id="GO:0000155">
    <property type="term" value="F:phosphorelay sensor kinase activity"/>
    <property type="evidence" value="ECO:0007669"/>
    <property type="project" value="InterPro"/>
</dbReference>
<evidence type="ECO:0000313" key="14">
    <source>
        <dbReference type="Proteomes" id="UP000199517"/>
    </source>
</evidence>
<organism evidence="13 14">
    <name type="scientific">Paracidovorax konjaci</name>
    <dbReference type="NCBI Taxonomy" id="32040"/>
    <lineage>
        <taxon>Bacteria</taxon>
        <taxon>Pseudomonadati</taxon>
        <taxon>Pseudomonadota</taxon>
        <taxon>Betaproteobacteria</taxon>
        <taxon>Burkholderiales</taxon>
        <taxon>Comamonadaceae</taxon>
        <taxon>Paracidovorax</taxon>
    </lineage>
</organism>
<dbReference type="PANTHER" id="PTHR43711:SF26">
    <property type="entry name" value="SENSOR HISTIDINE KINASE RCSC"/>
    <property type="match status" value="1"/>
</dbReference>
<evidence type="ECO:0000313" key="13">
    <source>
        <dbReference type="EMBL" id="SFD65583.1"/>
    </source>
</evidence>